<name>A0A0J8GIX3_9LIST</name>
<feature type="compositionally biased region" description="Basic and acidic residues" evidence="1">
    <location>
        <begin position="206"/>
        <end position="227"/>
    </location>
</feature>
<dbReference type="OrthoDB" id="9783680at2"/>
<accession>A0A0J8GIX3</accession>
<keyword evidence="2" id="KW-0732">Signal</keyword>
<evidence type="ECO:0000256" key="2">
    <source>
        <dbReference type="SAM" id="SignalP"/>
    </source>
</evidence>
<dbReference type="EMBL" id="AZHO01000005">
    <property type="protein sequence ID" value="KMT60929.1"/>
    <property type="molecule type" value="Genomic_DNA"/>
</dbReference>
<dbReference type="Proteomes" id="UP000052258">
    <property type="component" value="Unassembled WGS sequence"/>
</dbReference>
<reference evidence="3 4" key="1">
    <citation type="journal article" date="2015" name="Genome Biol. Evol.">
        <title>Comparative Genomics of Listeria Sensu Lato: Genus-Wide Differences in Evolutionary Dynamics and the Progressive Gain of Complex, Potentially Pathogenicity-Related Traits through Lateral Gene Transfer.</title>
        <authorList>
            <person name="Chiara M."/>
            <person name="Caruso M."/>
            <person name="D'Erchia A.M."/>
            <person name="Manzari C."/>
            <person name="Fraccalvieri R."/>
            <person name="Goffredo E."/>
            <person name="Latorre L."/>
            <person name="Miccolupo A."/>
            <person name="Padalino I."/>
            <person name="Santagada G."/>
            <person name="Chiocco D."/>
            <person name="Pesole G."/>
            <person name="Horner D.S."/>
            <person name="Parisi A."/>
        </authorList>
    </citation>
    <scope>NUCLEOTIDE SEQUENCE [LARGE SCALE GENOMIC DNA]</scope>
    <source>
        <strain evidence="3 4">1991</strain>
    </source>
</reference>
<organism evidence="3 4">
    <name type="scientific">Listeria fleischmannii 1991</name>
    <dbReference type="NCBI Taxonomy" id="1430899"/>
    <lineage>
        <taxon>Bacteria</taxon>
        <taxon>Bacillati</taxon>
        <taxon>Bacillota</taxon>
        <taxon>Bacilli</taxon>
        <taxon>Bacillales</taxon>
        <taxon>Listeriaceae</taxon>
        <taxon>Listeria</taxon>
    </lineage>
</organism>
<comment type="caution">
    <text evidence="3">The sequence shown here is derived from an EMBL/GenBank/DDBJ whole genome shotgun (WGS) entry which is preliminary data.</text>
</comment>
<dbReference type="RefSeq" id="WP_059139850.1">
    <property type="nucleotide sequence ID" value="NZ_KQ130610.1"/>
</dbReference>
<evidence type="ECO:0008006" key="5">
    <source>
        <dbReference type="Google" id="ProtNLM"/>
    </source>
</evidence>
<feature type="chain" id="PRO_5038987931" description="Lipoprotein" evidence="2">
    <location>
        <begin position="23"/>
        <end position="291"/>
    </location>
</feature>
<proteinExistence type="predicted"/>
<dbReference type="PATRIC" id="fig|1430899.3.peg.353"/>
<evidence type="ECO:0000256" key="1">
    <source>
        <dbReference type="SAM" id="MobiDB-lite"/>
    </source>
</evidence>
<dbReference type="AlphaFoldDB" id="A0A0J8GIX3"/>
<feature type="signal peptide" evidence="2">
    <location>
        <begin position="1"/>
        <end position="22"/>
    </location>
</feature>
<feature type="region of interest" description="Disordered" evidence="1">
    <location>
        <begin position="206"/>
        <end position="250"/>
    </location>
</feature>
<protein>
    <recommendedName>
        <fullName evidence="5">Lipoprotein</fullName>
    </recommendedName>
</protein>
<sequence length="291" mass="31759">MKKILLTLSLLLSLNLGLVACSAPVEEKKETASESTQAEKMKLQVDGNDIKTDENGIFKITGKSTPNAIISIDQPAKKVTADAEGKFELEGQIPSEKSHEVKILAQKDSLEELEKSLTITPHDEYVQKVLAKKEQEEKEIRAKAEAVQTADSLIAKAKASLNPTDLAKARTYINENQYLAIQGYSAQLTQINDAITAKQDQIAQDKAKKAAEAKKAEEDRKQAERKPSSGNTVPSQGNKQQPPAPDKNQQTVLITATGSKYHVRKCGNGTYYTATLAEAKSKNLSPCSKCY</sequence>
<gene>
    <name evidence="3" type="ORF">X560_0349</name>
</gene>
<feature type="compositionally biased region" description="Polar residues" evidence="1">
    <location>
        <begin position="228"/>
        <end position="250"/>
    </location>
</feature>
<evidence type="ECO:0000313" key="3">
    <source>
        <dbReference type="EMBL" id="KMT60929.1"/>
    </source>
</evidence>
<keyword evidence="4" id="KW-1185">Reference proteome</keyword>
<evidence type="ECO:0000313" key="4">
    <source>
        <dbReference type="Proteomes" id="UP000052258"/>
    </source>
</evidence>
<dbReference type="PROSITE" id="PS51257">
    <property type="entry name" value="PROKAR_LIPOPROTEIN"/>
    <property type="match status" value="1"/>
</dbReference>